<dbReference type="Gene3D" id="3.20.20.100">
    <property type="entry name" value="NADP-dependent oxidoreductase domain"/>
    <property type="match status" value="1"/>
</dbReference>
<keyword evidence="4" id="KW-1185">Reference proteome</keyword>
<protein>
    <submittedName>
        <fullName evidence="3">Aldo/keto reductase</fullName>
    </submittedName>
</protein>
<dbReference type="Pfam" id="PF00248">
    <property type="entry name" value="Aldo_ket_red"/>
    <property type="match status" value="1"/>
</dbReference>
<dbReference type="FunFam" id="3.20.20.100:FF:000004">
    <property type="entry name" value="Oxidoreductase, aldo/keto reductase"/>
    <property type="match status" value="1"/>
</dbReference>
<dbReference type="PANTHER" id="PTHR43364">
    <property type="entry name" value="NADH-SPECIFIC METHYLGLYOXAL REDUCTASE-RELATED"/>
    <property type="match status" value="1"/>
</dbReference>
<dbReference type="OrthoDB" id="9803483at2"/>
<dbReference type="PANTHER" id="PTHR43364:SF18">
    <property type="entry name" value="OXIDOREDUCTASE"/>
    <property type="match status" value="1"/>
</dbReference>
<sequence>MQYRTLGRTGLKVSAITMGTFTFGGEGPFAMVGKQGVAEARELVALCADNGVNLFDTANMYSTGTSEEILGEVLDGRADKDDLLVTSKARMRIGDGPNDEGASRFHLIRECERSLKRLRRDHIDIYYIHEWDGTTPVEETMAALDTLVQQGKIRYPGCSNYSAWHVMKSLAAADRAGGARFATQQIHYTLEAREAEYELLPLSVDQGLGVLVWSPLAAGLLTGKHRRGADAPEGSRQAAGWNEPPIRDEERLWRIVDALVGIGEKRGVSGAQVALAWLLSRPAISSLVVGGRNAGQFTDNFGAVDLVLTEDELQTLNDASRLPLIYPYWHQHNFARGRFTEADQALHADYPDRHYGGRDPLV</sequence>
<organism evidence="3 4">
    <name type="scientific">Oceaniradius stylonematis</name>
    <dbReference type="NCBI Taxonomy" id="2184161"/>
    <lineage>
        <taxon>Bacteria</taxon>
        <taxon>Pseudomonadati</taxon>
        <taxon>Pseudomonadota</taxon>
        <taxon>Alphaproteobacteria</taxon>
        <taxon>Hyphomicrobiales</taxon>
        <taxon>Ahrensiaceae</taxon>
        <taxon>Oceaniradius</taxon>
    </lineage>
</organism>
<evidence type="ECO:0000313" key="3">
    <source>
        <dbReference type="EMBL" id="RKF06593.1"/>
    </source>
</evidence>
<evidence type="ECO:0000313" key="4">
    <source>
        <dbReference type="Proteomes" id="UP000246132"/>
    </source>
</evidence>
<evidence type="ECO:0000259" key="2">
    <source>
        <dbReference type="Pfam" id="PF00248"/>
    </source>
</evidence>
<dbReference type="InterPro" id="IPR023210">
    <property type="entry name" value="NADP_OxRdtase_dom"/>
</dbReference>
<reference evidence="3 4" key="1">
    <citation type="journal article" date="2018" name="Int. J. Syst. Bacteriol.">
        <title>Oceaniradius stylonemae gen. nov., sp. nov., isolated from a red alga, Stylonema cornu-cervi.</title>
        <authorList>
            <person name="Jeong S."/>
        </authorList>
    </citation>
    <scope>NUCLEOTIDE SEQUENCE [LARGE SCALE GENOMIC DNA]</scope>
    <source>
        <strain evidence="3 4">StC1</strain>
    </source>
</reference>
<comment type="caution">
    <text evidence="3">The sequence shown here is derived from an EMBL/GenBank/DDBJ whole genome shotgun (WGS) entry which is preliminary data.</text>
</comment>
<feature type="domain" description="NADP-dependent oxidoreductase" evidence="2">
    <location>
        <begin position="16"/>
        <end position="319"/>
    </location>
</feature>
<dbReference type="CDD" id="cd19091">
    <property type="entry name" value="AKR_PsAKR"/>
    <property type="match status" value="1"/>
</dbReference>
<name>A0A3A8AL35_9HYPH</name>
<dbReference type="EMBL" id="QFWV02000007">
    <property type="protein sequence ID" value="RKF06593.1"/>
    <property type="molecule type" value="Genomic_DNA"/>
</dbReference>
<dbReference type="RefSeq" id="WP_109769251.1">
    <property type="nucleotide sequence ID" value="NZ_QFWV02000007.1"/>
</dbReference>
<dbReference type="SUPFAM" id="SSF51430">
    <property type="entry name" value="NAD(P)-linked oxidoreductase"/>
    <property type="match status" value="1"/>
</dbReference>
<gene>
    <name evidence="3" type="ORF">DEM25_012920</name>
</gene>
<proteinExistence type="predicted"/>
<keyword evidence="1" id="KW-0560">Oxidoreductase</keyword>
<dbReference type="GO" id="GO:0005829">
    <property type="term" value="C:cytosol"/>
    <property type="evidence" value="ECO:0007669"/>
    <property type="project" value="UniProtKB-ARBA"/>
</dbReference>
<accession>A0A3A8AL35</accession>
<evidence type="ECO:0000256" key="1">
    <source>
        <dbReference type="ARBA" id="ARBA00023002"/>
    </source>
</evidence>
<dbReference type="AlphaFoldDB" id="A0A3A8AL35"/>
<dbReference type="Proteomes" id="UP000246132">
    <property type="component" value="Unassembled WGS sequence"/>
</dbReference>
<dbReference type="InterPro" id="IPR050523">
    <property type="entry name" value="AKR_Detox_Biosynth"/>
</dbReference>
<dbReference type="InterPro" id="IPR036812">
    <property type="entry name" value="NAD(P)_OxRdtase_dom_sf"/>
</dbReference>
<dbReference type="GO" id="GO:0016491">
    <property type="term" value="F:oxidoreductase activity"/>
    <property type="evidence" value="ECO:0007669"/>
    <property type="project" value="UniProtKB-KW"/>
</dbReference>